<dbReference type="Pfam" id="PF00072">
    <property type="entry name" value="Response_reg"/>
    <property type="match status" value="1"/>
</dbReference>
<dbReference type="CDD" id="cd00082">
    <property type="entry name" value="HisKA"/>
    <property type="match status" value="1"/>
</dbReference>
<keyword evidence="3 9" id="KW-0597">Phosphoprotein</keyword>
<dbReference type="InterPro" id="IPR036890">
    <property type="entry name" value="HATPase_C_sf"/>
</dbReference>
<dbReference type="EMBL" id="JAGKQQ010000001">
    <property type="protein sequence ID" value="MBP3955018.1"/>
    <property type="molecule type" value="Genomic_DNA"/>
</dbReference>
<feature type="domain" description="PAS" evidence="12">
    <location>
        <begin position="149"/>
        <end position="219"/>
    </location>
</feature>
<dbReference type="SUPFAM" id="SSF55785">
    <property type="entry name" value="PYP-like sensor domain (PAS domain)"/>
    <property type="match status" value="4"/>
</dbReference>
<dbReference type="InterPro" id="IPR004358">
    <property type="entry name" value="Sig_transdc_His_kin-like_C"/>
</dbReference>
<name>A0ABS5BQ84_9BACT</name>
<feature type="modified residue" description="4-aspartylphosphate" evidence="9">
    <location>
        <position position="829"/>
    </location>
</feature>
<dbReference type="InterPro" id="IPR000700">
    <property type="entry name" value="PAS-assoc_C"/>
</dbReference>
<evidence type="ECO:0000256" key="3">
    <source>
        <dbReference type="ARBA" id="ARBA00022553"/>
    </source>
</evidence>
<comment type="caution">
    <text evidence="14">The sequence shown here is derived from an EMBL/GenBank/DDBJ whole genome shotgun (WGS) entry which is preliminary data.</text>
</comment>
<evidence type="ECO:0000256" key="1">
    <source>
        <dbReference type="ARBA" id="ARBA00000085"/>
    </source>
</evidence>
<dbReference type="SUPFAM" id="SSF52172">
    <property type="entry name" value="CheY-like"/>
    <property type="match status" value="1"/>
</dbReference>
<evidence type="ECO:0000259" key="12">
    <source>
        <dbReference type="PROSITE" id="PS50112"/>
    </source>
</evidence>
<comment type="catalytic activity">
    <reaction evidence="1">
        <text>ATP + protein L-histidine = ADP + protein N-phospho-L-histidine.</text>
        <dbReference type="EC" id="2.7.13.3"/>
    </reaction>
</comment>
<dbReference type="InterPro" id="IPR000014">
    <property type="entry name" value="PAS"/>
</dbReference>
<keyword evidence="5" id="KW-0547">Nucleotide-binding</keyword>
<feature type="domain" description="PAS" evidence="12">
    <location>
        <begin position="393"/>
        <end position="468"/>
    </location>
</feature>
<dbReference type="PRINTS" id="PR00344">
    <property type="entry name" value="BCTRLSENSOR"/>
</dbReference>
<protein>
    <recommendedName>
        <fullName evidence="2">histidine kinase</fullName>
        <ecNumber evidence="2">2.7.13.3</ecNumber>
    </recommendedName>
</protein>
<dbReference type="InterPro" id="IPR001610">
    <property type="entry name" value="PAC"/>
</dbReference>
<proteinExistence type="predicted"/>
<evidence type="ECO:0000256" key="8">
    <source>
        <dbReference type="ARBA" id="ARBA00023012"/>
    </source>
</evidence>
<feature type="domain" description="PAC" evidence="13">
    <location>
        <begin position="471"/>
        <end position="523"/>
    </location>
</feature>
<dbReference type="InterPro" id="IPR005467">
    <property type="entry name" value="His_kinase_dom"/>
</dbReference>
<dbReference type="PANTHER" id="PTHR43065">
    <property type="entry name" value="SENSOR HISTIDINE KINASE"/>
    <property type="match status" value="1"/>
</dbReference>
<sequence length="896" mass="97718">MNHSHSRIAAGLLLLTARNDPFFLLVESISDAALLLLDPAGRVINWNAGAEKLTGFTADVMVSKSIEALYSHEDVVSGKPASDLSEALEQGRVVKECRRLHAGGGLFCARCELVPLHDSDRHIGFAVMIRRASEALGAVRAAESHPPLEVELLHAIVDSTTDAIFAKDRDGRYLLANRAVAGFVGRPVCEIIGRTDADLFDPHSARWIAERDQRVMDRGAVETGEECLIASGVSRTYLATKAPYRDATGAVVGIIGISRDITDRKRAEQELALFRALIDRTTDVIEVIDPTTGRFLDVNEEACLAHGYTREEYLALHLADIDPLVAVRPWAEVTDGLRRTGNQPFESRHMRKDGSTFPVEVRVNHVLADREYLVAVVRDITERERGAAALRRTQERLQSVISSSPAVLYTLATGGTGERDIAWISENVQGMLGFAPEDIVGTNWWGAHVHADDRHRASAELGSELYSAGHLTNEYRVRHQNSQYRWVRSEVRLVRDATGAPLEVVGSWSDVTERKHIEDQFRQAQKMDAIGRLAGGVAHDFNNLLTVINGYASFLLGGLSPEAPHHESLTEILEAGRLAAELTAQLLAFGRKTIIEPKTLDLNDLVNQSVKMLRRLIGEDVILATVLAPATGCVTVDPGQIEQVLMNLAVNARDAMPGGGRLTIETRSLLIRSGDCVYPDLLPGSYVQLAVTDTGAGMNESVKTRIFEPFFTTKEQGKGTGLGLATVYGIVKTYGGHIGVYSELGVGTTFRLLFPSVSKHTADPVENELVPPPTGTETVLLVEDDARVRRITRLTLQKYGYSVLEAPCGADAIRLLEGHGGTIHLLITDVVMPGTGGRDVAAAIRTQRPETKVLFMSGYTDDAVVRHGIIEAKDAFIQKPFTPLPLACKVRAVLDS</sequence>
<evidence type="ECO:0000259" key="13">
    <source>
        <dbReference type="PROSITE" id="PS50113"/>
    </source>
</evidence>
<dbReference type="Gene3D" id="1.10.287.130">
    <property type="match status" value="1"/>
</dbReference>
<dbReference type="SMART" id="SM00388">
    <property type="entry name" value="HisKA"/>
    <property type="match status" value="1"/>
</dbReference>
<dbReference type="SMART" id="SM00448">
    <property type="entry name" value="REC"/>
    <property type="match status" value="1"/>
</dbReference>
<dbReference type="InterPro" id="IPR011006">
    <property type="entry name" value="CheY-like_superfamily"/>
</dbReference>
<feature type="domain" description="Response regulatory" evidence="11">
    <location>
        <begin position="778"/>
        <end position="894"/>
    </location>
</feature>
<dbReference type="InterPro" id="IPR003661">
    <property type="entry name" value="HisK_dim/P_dom"/>
</dbReference>
<dbReference type="PROSITE" id="PS50110">
    <property type="entry name" value="RESPONSE_REGULATORY"/>
    <property type="match status" value="1"/>
</dbReference>
<evidence type="ECO:0000259" key="10">
    <source>
        <dbReference type="PROSITE" id="PS50109"/>
    </source>
</evidence>
<evidence type="ECO:0000256" key="2">
    <source>
        <dbReference type="ARBA" id="ARBA00012438"/>
    </source>
</evidence>
<dbReference type="Pfam" id="PF08447">
    <property type="entry name" value="PAS_3"/>
    <property type="match status" value="1"/>
</dbReference>
<gene>
    <name evidence="14" type="ORF">J8F10_06950</name>
</gene>
<evidence type="ECO:0000256" key="5">
    <source>
        <dbReference type="ARBA" id="ARBA00022741"/>
    </source>
</evidence>
<evidence type="ECO:0000256" key="9">
    <source>
        <dbReference type="PROSITE-ProRule" id="PRU00169"/>
    </source>
</evidence>
<dbReference type="EC" id="2.7.13.3" evidence="2"/>
<dbReference type="SMART" id="SM00091">
    <property type="entry name" value="PAS"/>
    <property type="match status" value="4"/>
</dbReference>
<evidence type="ECO:0000259" key="11">
    <source>
        <dbReference type="PROSITE" id="PS50110"/>
    </source>
</evidence>
<dbReference type="InterPro" id="IPR013767">
    <property type="entry name" value="PAS_fold"/>
</dbReference>
<dbReference type="SMART" id="SM00387">
    <property type="entry name" value="HATPase_c"/>
    <property type="match status" value="1"/>
</dbReference>
<dbReference type="Proteomes" id="UP000676565">
    <property type="component" value="Unassembled WGS sequence"/>
</dbReference>
<keyword evidence="6" id="KW-0418">Kinase</keyword>
<dbReference type="SUPFAM" id="SSF47384">
    <property type="entry name" value="Homodimeric domain of signal transducing histidine kinase"/>
    <property type="match status" value="1"/>
</dbReference>
<dbReference type="SUPFAM" id="SSF55874">
    <property type="entry name" value="ATPase domain of HSP90 chaperone/DNA topoisomerase II/histidine kinase"/>
    <property type="match status" value="1"/>
</dbReference>
<reference evidence="14 15" key="1">
    <citation type="submission" date="2021-04" db="EMBL/GenBank/DDBJ databases">
        <authorList>
            <person name="Ivanova A."/>
        </authorList>
    </citation>
    <scope>NUCLEOTIDE SEQUENCE [LARGE SCALE GENOMIC DNA]</scope>
    <source>
        <strain evidence="14 15">G18</strain>
    </source>
</reference>
<accession>A0ABS5BQ84</accession>
<dbReference type="InterPro" id="IPR013655">
    <property type="entry name" value="PAS_fold_3"/>
</dbReference>
<keyword evidence="7" id="KW-0067">ATP-binding</keyword>
<dbReference type="Gene3D" id="3.30.450.20">
    <property type="entry name" value="PAS domain"/>
    <property type="match status" value="4"/>
</dbReference>
<dbReference type="Gene3D" id="3.40.50.2300">
    <property type="match status" value="1"/>
</dbReference>
<evidence type="ECO:0000256" key="7">
    <source>
        <dbReference type="ARBA" id="ARBA00022840"/>
    </source>
</evidence>
<dbReference type="PROSITE" id="PS50113">
    <property type="entry name" value="PAC"/>
    <property type="match status" value="3"/>
</dbReference>
<dbReference type="InterPro" id="IPR001789">
    <property type="entry name" value="Sig_transdc_resp-reg_receiver"/>
</dbReference>
<dbReference type="PANTHER" id="PTHR43065:SF42">
    <property type="entry name" value="TWO-COMPONENT SENSOR PPRA"/>
    <property type="match status" value="1"/>
</dbReference>
<dbReference type="Pfam" id="PF02518">
    <property type="entry name" value="HATPase_c"/>
    <property type="match status" value="1"/>
</dbReference>
<dbReference type="CDD" id="cd00130">
    <property type="entry name" value="PAS"/>
    <property type="match status" value="3"/>
</dbReference>
<evidence type="ECO:0000256" key="4">
    <source>
        <dbReference type="ARBA" id="ARBA00022679"/>
    </source>
</evidence>
<keyword evidence="4" id="KW-0808">Transferase</keyword>
<evidence type="ECO:0000313" key="15">
    <source>
        <dbReference type="Proteomes" id="UP000676565"/>
    </source>
</evidence>
<dbReference type="Pfam" id="PF00989">
    <property type="entry name" value="PAS"/>
    <property type="match status" value="1"/>
</dbReference>
<feature type="domain" description="PAS" evidence="12">
    <location>
        <begin position="18"/>
        <end position="91"/>
    </location>
</feature>
<dbReference type="Pfam" id="PF08448">
    <property type="entry name" value="PAS_4"/>
    <property type="match status" value="1"/>
</dbReference>
<dbReference type="InterPro" id="IPR036097">
    <property type="entry name" value="HisK_dim/P_sf"/>
</dbReference>
<keyword evidence="15" id="KW-1185">Reference proteome</keyword>
<feature type="domain" description="Histidine kinase" evidence="10">
    <location>
        <begin position="536"/>
        <end position="758"/>
    </location>
</feature>
<evidence type="ECO:0000256" key="6">
    <source>
        <dbReference type="ARBA" id="ARBA00022777"/>
    </source>
</evidence>
<dbReference type="SMART" id="SM00086">
    <property type="entry name" value="PAC"/>
    <property type="match status" value="4"/>
</dbReference>
<dbReference type="PROSITE" id="PS50109">
    <property type="entry name" value="HIS_KIN"/>
    <property type="match status" value="1"/>
</dbReference>
<dbReference type="RefSeq" id="WP_210653120.1">
    <property type="nucleotide sequence ID" value="NZ_JAGKQQ010000001.1"/>
</dbReference>
<dbReference type="InterPro" id="IPR003594">
    <property type="entry name" value="HATPase_dom"/>
</dbReference>
<feature type="domain" description="PAC" evidence="13">
    <location>
        <begin position="343"/>
        <end position="392"/>
    </location>
</feature>
<keyword evidence="8" id="KW-0902">Two-component regulatory system</keyword>
<feature type="domain" description="PAC" evidence="13">
    <location>
        <begin position="209"/>
        <end position="273"/>
    </location>
</feature>
<dbReference type="PROSITE" id="PS50112">
    <property type="entry name" value="PAS"/>
    <property type="match status" value="3"/>
</dbReference>
<evidence type="ECO:0000313" key="14">
    <source>
        <dbReference type="EMBL" id="MBP3955018.1"/>
    </source>
</evidence>
<dbReference type="InterPro" id="IPR035965">
    <property type="entry name" value="PAS-like_dom_sf"/>
</dbReference>
<organism evidence="14 15">
    <name type="scientific">Gemmata palustris</name>
    <dbReference type="NCBI Taxonomy" id="2822762"/>
    <lineage>
        <taxon>Bacteria</taxon>
        <taxon>Pseudomonadati</taxon>
        <taxon>Planctomycetota</taxon>
        <taxon>Planctomycetia</taxon>
        <taxon>Gemmatales</taxon>
        <taxon>Gemmataceae</taxon>
        <taxon>Gemmata</taxon>
    </lineage>
</organism>
<dbReference type="Gene3D" id="3.30.565.10">
    <property type="entry name" value="Histidine kinase-like ATPase, C-terminal domain"/>
    <property type="match status" value="1"/>
</dbReference>
<dbReference type="NCBIfam" id="TIGR00229">
    <property type="entry name" value="sensory_box"/>
    <property type="match status" value="4"/>
</dbReference>
<dbReference type="Pfam" id="PF13426">
    <property type="entry name" value="PAS_9"/>
    <property type="match status" value="1"/>
</dbReference>
<dbReference type="InterPro" id="IPR013656">
    <property type="entry name" value="PAS_4"/>
</dbReference>